<reference evidence="2" key="1">
    <citation type="submission" date="2021-02" db="EMBL/GenBank/DDBJ databases">
        <authorList>
            <person name="Nowell W R."/>
        </authorList>
    </citation>
    <scope>NUCLEOTIDE SEQUENCE</scope>
</reference>
<dbReference type="SUPFAM" id="SSF53098">
    <property type="entry name" value="Ribonuclease H-like"/>
    <property type="match status" value="1"/>
</dbReference>
<protein>
    <submittedName>
        <fullName evidence="2">Uncharacterized protein</fullName>
    </submittedName>
</protein>
<dbReference type="Proteomes" id="UP000681722">
    <property type="component" value="Unassembled WGS sequence"/>
</dbReference>
<feature type="region of interest" description="Disordered" evidence="1">
    <location>
        <begin position="424"/>
        <end position="456"/>
    </location>
</feature>
<comment type="caution">
    <text evidence="2">The sequence shown here is derived from an EMBL/GenBank/DDBJ whole genome shotgun (WGS) entry which is preliminary data.</text>
</comment>
<evidence type="ECO:0000313" key="4">
    <source>
        <dbReference type="Proteomes" id="UP000663829"/>
    </source>
</evidence>
<accession>A0A814JQE5</accession>
<name>A0A814JQE5_9BILA</name>
<dbReference type="EMBL" id="CAJOBC010004024">
    <property type="protein sequence ID" value="CAF3811355.1"/>
    <property type="molecule type" value="Genomic_DNA"/>
</dbReference>
<dbReference type="AlphaFoldDB" id="A0A814JQE5"/>
<organism evidence="2 4">
    <name type="scientific">Didymodactylos carnosus</name>
    <dbReference type="NCBI Taxonomy" id="1234261"/>
    <lineage>
        <taxon>Eukaryota</taxon>
        <taxon>Metazoa</taxon>
        <taxon>Spiralia</taxon>
        <taxon>Gnathifera</taxon>
        <taxon>Rotifera</taxon>
        <taxon>Eurotatoria</taxon>
        <taxon>Bdelloidea</taxon>
        <taxon>Philodinida</taxon>
        <taxon>Philodinidae</taxon>
        <taxon>Didymodactylos</taxon>
    </lineage>
</organism>
<evidence type="ECO:0000313" key="2">
    <source>
        <dbReference type="EMBL" id="CAF1041151.1"/>
    </source>
</evidence>
<evidence type="ECO:0000256" key="1">
    <source>
        <dbReference type="SAM" id="MobiDB-lite"/>
    </source>
</evidence>
<dbReference type="InterPro" id="IPR012337">
    <property type="entry name" value="RNaseH-like_sf"/>
</dbReference>
<sequence length="456" mass="52294">ISVDDQQLQSSVFRSSMSVQACVMPYKTPPVYTRNSLSSSISSSGSSAFAGLSRLKHILNDSIFSQNANKVKREREKAPEPVWPNSDQGIVRHLIDLQKFDGLWDLTNEQIEKLTNKSLSSYQSQHTTDQQIISSAIVIVVLEQKRFEEQKKLWQACADKTKRRLTELLSGNDRLELLLQEIRGQVTTDTSVKDIFNSFNLSYGDKPITTDAGSSMVAALKITDEARFSCMAHRCNTVLETAWNETIKKQKDFEIFCNCVKDLRKSYFTVHDSLNACFETLVQILRGRNEQHQIFPINTVLLADIGDLMRKFALIFDHLEFSNHPALQNIVPSYYKMAHYCRIEKNAPQQKLIINALKSEIIKALDDKYWPSITTLHWIATYLEPTFKHLAFVDDKKDSEMRKNEIRKGLHVLVNDTLKMNDNDPEVLTSSSSFLVKSSPRKRRKDDPFANIRQHK</sequence>
<evidence type="ECO:0000313" key="3">
    <source>
        <dbReference type="EMBL" id="CAF3811355.1"/>
    </source>
</evidence>
<dbReference type="Proteomes" id="UP000663829">
    <property type="component" value="Unassembled WGS sequence"/>
</dbReference>
<gene>
    <name evidence="2" type="ORF">GPM918_LOCUS15785</name>
    <name evidence="3" type="ORF">SRO942_LOCUS15785</name>
</gene>
<dbReference type="EMBL" id="CAJNOQ010004024">
    <property type="protein sequence ID" value="CAF1041151.1"/>
    <property type="molecule type" value="Genomic_DNA"/>
</dbReference>
<keyword evidence="4" id="KW-1185">Reference proteome</keyword>
<feature type="non-terminal residue" evidence="2">
    <location>
        <position position="1"/>
    </location>
</feature>
<proteinExistence type="predicted"/>